<sequence length="108" mass="11336">MSPAADYHSTSTLQLLHSRLTTAATQPSSRARQGRARRQADIERGGMAAKEQGGAGGHGARRRQLQIVVGGRGAVPASSDESFGFPGGHASAFRSTMLVLFLNLVCES</sequence>
<keyword evidence="3" id="KW-1185">Reference proteome</keyword>
<accession>B8BC58</accession>
<evidence type="ECO:0000256" key="1">
    <source>
        <dbReference type="SAM" id="MobiDB-lite"/>
    </source>
</evidence>
<proteinExistence type="predicted"/>
<evidence type="ECO:0000313" key="3">
    <source>
        <dbReference type="Proteomes" id="UP000007015"/>
    </source>
</evidence>
<protein>
    <submittedName>
        <fullName evidence="2">Uncharacterized protein</fullName>
    </submittedName>
</protein>
<dbReference type="EMBL" id="CM000133">
    <property type="protein sequence ID" value="EEC83829.1"/>
    <property type="molecule type" value="Genomic_DNA"/>
</dbReference>
<feature type="region of interest" description="Disordered" evidence="1">
    <location>
        <begin position="19"/>
        <end position="61"/>
    </location>
</feature>
<gene>
    <name evidence="2" type="ORF">OsI_29773</name>
</gene>
<feature type="compositionally biased region" description="Polar residues" evidence="1">
    <location>
        <begin position="19"/>
        <end position="29"/>
    </location>
</feature>
<dbReference type="HOGENOM" id="CLU_2201151_0_0_1"/>
<evidence type="ECO:0000313" key="2">
    <source>
        <dbReference type="EMBL" id="EEC83829.1"/>
    </source>
</evidence>
<name>B8BC58_ORYSI</name>
<dbReference type="AlphaFoldDB" id="B8BC58"/>
<dbReference type="Gramene" id="BGIOSGA028942-TA">
    <property type="protein sequence ID" value="BGIOSGA028942-PA"/>
    <property type="gene ID" value="BGIOSGA028942"/>
</dbReference>
<dbReference type="Proteomes" id="UP000007015">
    <property type="component" value="Chromosome 8"/>
</dbReference>
<organism evidence="2 3">
    <name type="scientific">Oryza sativa subsp. indica</name>
    <name type="common">Rice</name>
    <dbReference type="NCBI Taxonomy" id="39946"/>
    <lineage>
        <taxon>Eukaryota</taxon>
        <taxon>Viridiplantae</taxon>
        <taxon>Streptophyta</taxon>
        <taxon>Embryophyta</taxon>
        <taxon>Tracheophyta</taxon>
        <taxon>Spermatophyta</taxon>
        <taxon>Magnoliopsida</taxon>
        <taxon>Liliopsida</taxon>
        <taxon>Poales</taxon>
        <taxon>Poaceae</taxon>
        <taxon>BOP clade</taxon>
        <taxon>Oryzoideae</taxon>
        <taxon>Oryzeae</taxon>
        <taxon>Oryzinae</taxon>
        <taxon>Oryza</taxon>
        <taxon>Oryza sativa</taxon>
    </lineage>
</organism>
<reference evidence="2 3" key="1">
    <citation type="journal article" date="2005" name="PLoS Biol.">
        <title>The genomes of Oryza sativa: a history of duplications.</title>
        <authorList>
            <person name="Yu J."/>
            <person name="Wang J."/>
            <person name="Lin W."/>
            <person name="Li S."/>
            <person name="Li H."/>
            <person name="Zhou J."/>
            <person name="Ni P."/>
            <person name="Dong W."/>
            <person name="Hu S."/>
            <person name="Zeng C."/>
            <person name="Zhang J."/>
            <person name="Zhang Y."/>
            <person name="Li R."/>
            <person name="Xu Z."/>
            <person name="Li S."/>
            <person name="Li X."/>
            <person name="Zheng H."/>
            <person name="Cong L."/>
            <person name="Lin L."/>
            <person name="Yin J."/>
            <person name="Geng J."/>
            <person name="Li G."/>
            <person name="Shi J."/>
            <person name="Liu J."/>
            <person name="Lv H."/>
            <person name="Li J."/>
            <person name="Wang J."/>
            <person name="Deng Y."/>
            <person name="Ran L."/>
            <person name="Shi X."/>
            <person name="Wang X."/>
            <person name="Wu Q."/>
            <person name="Li C."/>
            <person name="Ren X."/>
            <person name="Wang J."/>
            <person name="Wang X."/>
            <person name="Li D."/>
            <person name="Liu D."/>
            <person name="Zhang X."/>
            <person name="Ji Z."/>
            <person name="Zhao W."/>
            <person name="Sun Y."/>
            <person name="Zhang Z."/>
            <person name="Bao J."/>
            <person name="Han Y."/>
            <person name="Dong L."/>
            <person name="Ji J."/>
            <person name="Chen P."/>
            <person name="Wu S."/>
            <person name="Liu J."/>
            <person name="Xiao Y."/>
            <person name="Bu D."/>
            <person name="Tan J."/>
            <person name="Yang L."/>
            <person name="Ye C."/>
            <person name="Zhang J."/>
            <person name="Xu J."/>
            <person name="Zhou Y."/>
            <person name="Yu Y."/>
            <person name="Zhang B."/>
            <person name="Zhuang S."/>
            <person name="Wei H."/>
            <person name="Liu B."/>
            <person name="Lei M."/>
            <person name="Yu H."/>
            <person name="Li Y."/>
            <person name="Xu H."/>
            <person name="Wei S."/>
            <person name="He X."/>
            <person name="Fang L."/>
            <person name="Zhang Z."/>
            <person name="Zhang Y."/>
            <person name="Huang X."/>
            <person name="Su Z."/>
            <person name="Tong W."/>
            <person name="Li J."/>
            <person name="Tong Z."/>
            <person name="Li S."/>
            <person name="Ye J."/>
            <person name="Wang L."/>
            <person name="Fang L."/>
            <person name="Lei T."/>
            <person name="Chen C."/>
            <person name="Chen H."/>
            <person name="Xu Z."/>
            <person name="Li H."/>
            <person name="Huang H."/>
            <person name="Zhang F."/>
            <person name="Xu H."/>
            <person name="Li N."/>
            <person name="Zhao C."/>
            <person name="Li S."/>
            <person name="Dong L."/>
            <person name="Huang Y."/>
            <person name="Li L."/>
            <person name="Xi Y."/>
            <person name="Qi Q."/>
            <person name="Li W."/>
            <person name="Zhang B."/>
            <person name="Hu W."/>
            <person name="Zhang Y."/>
            <person name="Tian X."/>
            <person name="Jiao Y."/>
            <person name="Liang X."/>
            <person name="Jin J."/>
            <person name="Gao L."/>
            <person name="Zheng W."/>
            <person name="Hao B."/>
            <person name="Liu S."/>
            <person name="Wang W."/>
            <person name="Yuan L."/>
            <person name="Cao M."/>
            <person name="McDermott J."/>
            <person name="Samudrala R."/>
            <person name="Wang J."/>
            <person name="Wong G.K."/>
            <person name="Yang H."/>
        </authorList>
    </citation>
    <scope>NUCLEOTIDE SEQUENCE [LARGE SCALE GENOMIC DNA]</scope>
    <source>
        <strain evidence="3">cv. 93-11</strain>
    </source>
</reference>